<dbReference type="PANTHER" id="PTHR43308:SF5">
    <property type="entry name" value="S-LAYER PROTEIN _ PEPTIDOGLYCAN ENDO-BETA-N-ACETYLGLUCOSAMINIDASE"/>
    <property type="match status" value="1"/>
</dbReference>
<evidence type="ECO:0000256" key="2">
    <source>
        <dbReference type="SAM" id="SignalP"/>
    </source>
</evidence>
<dbReference type="PROSITE" id="PS51272">
    <property type="entry name" value="SLH"/>
    <property type="match status" value="2"/>
</dbReference>
<comment type="caution">
    <text evidence="4">The sequence shown here is derived from an EMBL/GenBank/DDBJ whole genome shotgun (WGS) entry which is preliminary data.</text>
</comment>
<reference evidence="4" key="1">
    <citation type="submission" date="2021-04" db="EMBL/GenBank/DDBJ databases">
        <title>Sinoanaerobacter chloroacetimidivorans sp. nov., an obligate anaerobic bacterium isolated from anaerobic sludge.</title>
        <authorList>
            <person name="Bao Y."/>
        </authorList>
    </citation>
    <scope>NUCLEOTIDE SEQUENCE</scope>
    <source>
        <strain evidence="4">BAD-6</strain>
    </source>
</reference>
<dbReference type="InterPro" id="IPR001119">
    <property type="entry name" value="SLH_dom"/>
</dbReference>
<protein>
    <submittedName>
        <fullName evidence="4">S-layer homology domain-containing protein</fullName>
    </submittedName>
</protein>
<proteinExistence type="predicted"/>
<evidence type="ECO:0000313" key="5">
    <source>
        <dbReference type="Proteomes" id="UP000675664"/>
    </source>
</evidence>
<accession>A0A8J8B399</accession>
<organism evidence="4 5">
    <name type="scientific">Sinanaerobacter chloroacetimidivorans</name>
    <dbReference type="NCBI Taxonomy" id="2818044"/>
    <lineage>
        <taxon>Bacteria</taxon>
        <taxon>Bacillati</taxon>
        <taxon>Bacillota</taxon>
        <taxon>Clostridia</taxon>
        <taxon>Peptostreptococcales</taxon>
        <taxon>Anaerovoracaceae</taxon>
        <taxon>Sinanaerobacter</taxon>
    </lineage>
</organism>
<dbReference type="Proteomes" id="UP000675664">
    <property type="component" value="Unassembled WGS sequence"/>
</dbReference>
<keyword evidence="1" id="KW-0677">Repeat</keyword>
<feature type="domain" description="SLH" evidence="3">
    <location>
        <begin position="33"/>
        <end position="100"/>
    </location>
</feature>
<sequence length="387" mass="42834">MRKRTSWLLILFMTMTFAAGGQWLQNPYTYGMSAADFTDVKTSYWGYPYIDFSANKGIINGYLTPKGTYQFLPETQVTREEAMSMLYRALAAAGKLESQEDFSADYQQLFTAHKIAGWAQKYVAYGLKYNLVTEAELLDFTDDESGYGKLAPREQAAVWTGKAMKKSLAPAYSLIYSDKDDISSGALPYIDLLYRQGIMQGDDTKMFHPANGIKRAEFAAIANRVFEAAKTDDYQVEKEVQSYRGTIVSVDSINNLIMMTQSDGTARVIQINAKTQIVIDGKLNYNGLKGMKTGVSSVVAWGAFLDQSAGQSANALQLHVITKTESRVGLITAIEKVNGTTSVLTVKNADGDEIHYVVDRNSQILNTPVKGKEVTFICDGVKILEIK</sequence>
<evidence type="ECO:0000313" key="4">
    <source>
        <dbReference type="EMBL" id="MBR0599576.1"/>
    </source>
</evidence>
<feature type="domain" description="SLH" evidence="3">
    <location>
        <begin position="173"/>
        <end position="236"/>
    </location>
</feature>
<reference evidence="4" key="2">
    <citation type="submission" date="2021-04" db="EMBL/GenBank/DDBJ databases">
        <authorList>
            <person name="Liu J."/>
        </authorList>
    </citation>
    <scope>NUCLEOTIDE SEQUENCE</scope>
    <source>
        <strain evidence="4">BAD-6</strain>
    </source>
</reference>
<feature type="chain" id="PRO_5035283352" evidence="2">
    <location>
        <begin position="19"/>
        <end position="387"/>
    </location>
</feature>
<evidence type="ECO:0000256" key="1">
    <source>
        <dbReference type="ARBA" id="ARBA00022737"/>
    </source>
</evidence>
<dbReference type="RefSeq" id="WP_227019710.1">
    <property type="nucleotide sequence ID" value="NZ_JAGSND010000014.1"/>
</dbReference>
<keyword evidence="5" id="KW-1185">Reference proteome</keyword>
<feature type="signal peptide" evidence="2">
    <location>
        <begin position="1"/>
        <end position="18"/>
    </location>
</feature>
<gene>
    <name evidence="4" type="ORF">KCX82_16955</name>
</gene>
<name>A0A8J8B399_9FIRM</name>
<dbReference type="AlphaFoldDB" id="A0A8J8B399"/>
<evidence type="ECO:0000259" key="3">
    <source>
        <dbReference type="PROSITE" id="PS51272"/>
    </source>
</evidence>
<dbReference type="PANTHER" id="PTHR43308">
    <property type="entry name" value="OUTER MEMBRANE PROTEIN ALPHA-RELATED"/>
    <property type="match status" value="1"/>
</dbReference>
<keyword evidence="2" id="KW-0732">Signal</keyword>
<dbReference type="InterPro" id="IPR051465">
    <property type="entry name" value="Cell_Envelope_Struct_Comp"/>
</dbReference>
<dbReference type="Pfam" id="PF00395">
    <property type="entry name" value="SLH"/>
    <property type="match status" value="2"/>
</dbReference>
<dbReference type="EMBL" id="JAGSND010000014">
    <property type="protein sequence ID" value="MBR0599576.1"/>
    <property type="molecule type" value="Genomic_DNA"/>
</dbReference>